<feature type="domain" description="DUF1592" evidence="5">
    <location>
        <begin position="537"/>
        <end position="664"/>
    </location>
</feature>
<feature type="chain" id="PRO_5022068536" description="Planctomycete cytochrome C" evidence="1">
    <location>
        <begin position="29"/>
        <end position="872"/>
    </location>
</feature>
<dbReference type="SUPFAM" id="SSF46626">
    <property type="entry name" value="Cytochrome c"/>
    <property type="match status" value="1"/>
</dbReference>
<sequence precursor="true">MNRTARDFCKLLLISLMGFCLSISSASGEDGLPTLEEVKIRGRLQSGYRKTASVQEPTNQVPKANTAEFHATIEPLLQASCVPCHGPEKEEGGFRVDTLAPDMIRGGDADWWIEVINVLSNGEMPPEGNEFQLAGDARGQIIDWLSIELQTASQVHRNDRNHTSFRRMTRYEYNYALQDLLGLPYEFANDLSPETISEDGFENSSEMLQMSVKQFVNYRAIGRQALQKAVVRGPRPDNLYYSIPMDAALVKERNDKKPQDLKRGPRYRDLATGETYRAAYQYNGGRMAHLPSKQLTDPPVESSKVLLLPPGNEHRIDLSDQLPDRGTLRIRVLASRVSMESPSPPTLRLRFGYQPSNDSRTSERVDDRDVPILASPDQPAYYRWDVPLSEIPRNNYRGVTELGDLPNPTEYLILQNSYSGRKNRQESEIEILSLQIATPVYEQWPPESHARIFIDSDNKEDEPAYAREILSAFLPRAWRRPVTDAEIDRQLALFTSVRPECQDFQEAMIEVLATALASPKFLYLIAESPQATKSEALTDFELATRLSMFLWCSTPDAELLDLAERGELNDHQTLLKQTNRMLADPRSERFVQQFVRQWLGMQLLDYLDVEKASYPDFDDELKTAMQQEPIAFFQQMLAENRSVLDFVHADYAMVNERLAMHYGLQDVHGKSFRKVSLASNDRRGGLMTQAGLLAMNSDGKDSHPLKRGIWLLERLLNDPPPPPPAAVPEIDIADPEIAKMTVKERIENHRNDPACISCHAKIDPWGIAFENFDAVGLWRDQIKDKPVDASSRLFNQQKLDGVDGLKRYLLANRQDQFCRAMVHKLTTFGLGRPLGFADRSSIDQITAQLRQKGDGLSTLVSLIVTSELFQAK</sequence>
<proteinExistence type="predicted"/>
<dbReference type="InterPro" id="IPR013039">
    <property type="entry name" value="DUF1588"/>
</dbReference>
<dbReference type="Gene3D" id="1.10.760.10">
    <property type="entry name" value="Cytochrome c-like domain"/>
    <property type="match status" value="1"/>
</dbReference>
<dbReference type="InterPro" id="IPR013042">
    <property type="entry name" value="DUF1592"/>
</dbReference>
<dbReference type="GO" id="GO:0009055">
    <property type="term" value="F:electron transfer activity"/>
    <property type="evidence" value="ECO:0007669"/>
    <property type="project" value="InterPro"/>
</dbReference>
<dbReference type="InterPro" id="IPR013043">
    <property type="entry name" value="DUF1595"/>
</dbReference>
<evidence type="ECO:0008006" key="10">
    <source>
        <dbReference type="Google" id="ProtNLM"/>
    </source>
</evidence>
<accession>A0A517MG33</accession>
<evidence type="ECO:0000259" key="5">
    <source>
        <dbReference type="Pfam" id="PF07631"/>
    </source>
</evidence>
<dbReference type="Pfam" id="PF07624">
    <property type="entry name" value="PSD2"/>
    <property type="match status" value="1"/>
</dbReference>
<feature type="domain" description="DUF1595" evidence="7">
    <location>
        <begin position="465"/>
        <end position="525"/>
    </location>
</feature>
<dbReference type="Proteomes" id="UP000320672">
    <property type="component" value="Chromosome"/>
</dbReference>
<evidence type="ECO:0000259" key="6">
    <source>
        <dbReference type="Pfam" id="PF07635"/>
    </source>
</evidence>
<dbReference type="InterPro" id="IPR013036">
    <property type="entry name" value="DUF1587"/>
</dbReference>
<dbReference type="Pfam" id="PF07627">
    <property type="entry name" value="PSCyt3"/>
    <property type="match status" value="1"/>
</dbReference>
<evidence type="ECO:0000313" key="8">
    <source>
        <dbReference type="EMBL" id="QDS93826.1"/>
    </source>
</evidence>
<evidence type="ECO:0000259" key="3">
    <source>
        <dbReference type="Pfam" id="PF07626"/>
    </source>
</evidence>
<keyword evidence="1" id="KW-0732">Signal</keyword>
<evidence type="ECO:0000259" key="4">
    <source>
        <dbReference type="Pfam" id="PF07627"/>
    </source>
</evidence>
<dbReference type="Pfam" id="PF07631">
    <property type="entry name" value="PSD4"/>
    <property type="match status" value="1"/>
</dbReference>
<evidence type="ECO:0000259" key="7">
    <source>
        <dbReference type="Pfam" id="PF07637"/>
    </source>
</evidence>
<dbReference type="Pfam" id="PF07635">
    <property type="entry name" value="PSCyt1"/>
    <property type="match status" value="1"/>
</dbReference>
<feature type="signal peptide" evidence="1">
    <location>
        <begin position="1"/>
        <end position="28"/>
    </location>
</feature>
<organism evidence="8 9">
    <name type="scientific">Roseimaritima multifibrata</name>
    <dbReference type="NCBI Taxonomy" id="1930274"/>
    <lineage>
        <taxon>Bacteria</taxon>
        <taxon>Pseudomonadati</taxon>
        <taxon>Planctomycetota</taxon>
        <taxon>Planctomycetia</taxon>
        <taxon>Pirellulales</taxon>
        <taxon>Pirellulaceae</taxon>
        <taxon>Roseimaritima</taxon>
    </lineage>
</organism>
<gene>
    <name evidence="8" type="ORF">FF011L_25990</name>
</gene>
<feature type="domain" description="Cytochrome C Planctomycete-type" evidence="6">
    <location>
        <begin position="81"/>
        <end position="128"/>
    </location>
</feature>
<dbReference type="Pfam" id="PF07637">
    <property type="entry name" value="PSD5"/>
    <property type="match status" value="1"/>
</dbReference>
<dbReference type="InterPro" id="IPR011478">
    <property type="entry name" value="DUF1585"/>
</dbReference>
<dbReference type="KEGG" id="rml:FF011L_25990"/>
<evidence type="ECO:0000259" key="2">
    <source>
        <dbReference type="Pfam" id="PF07624"/>
    </source>
</evidence>
<feature type="domain" description="DUF1587" evidence="3">
    <location>
        <begin position="166"/>
        <end position="230"/>
    </location>
</feature>
<dbReference type="GO" id="GO:0020037">
    <property type="term" value="F:heme binding"/>
    <property type="evidence" value="ECO:0007669"/>
    <property type="project" value="InterPro"/>
</dbReference>
<keyword evidence="9" id="KW-1185">Reference proteome</keyword>
<feature type="domain" description="DUF1585" evidence="2">
    <location>
        <begin position="797"/>
        <end position="869"/>
    </location>
</feature>
<protein>
    <recommendedName>
        <fullName evidence="10">Planctomycete cytochrome C</fullName>
    </recommendedName>
</protein>
<dbReference type="EMBL" id="CP036262">
    <property type="protein sequence ID" value="QDS93826.1"/>
    <property type="molecule type" value="Genomic_DNA"/>
</dbReference>
<dbReference type="OrthoDB" id="175242at2"/>
<dbReference type="InterPro" id="IPR036909">
    <property type="entry name" value="Cyt_c-like_dom_sf"/>
</dbReference>
<dbReference type="Pfam" id="PF07626">
    <property type="entry name" value="PSD3"/>
    <property type="match status" value="1"/>
</dbReference>
<reference evidence="8 9" key="1">
    <citation type="submission" date="2019-02" db="EMBL/GenBank/DDBJ databases">
        <title>Deep-cultivation of Planctomycetes and their phenomic and genomic characterization uncovers novel biology.</title>
        <authorList>
            <person name="Wiegand S."/>
            <person name="Jogler M."/>
            <person name="Boedeker C."/>
            <person name="Pinto D."/>
            <person name="Vollmers J."/>
            <person name="Rivas-Marin E."/>
            <person name="Kohn T."/>
            <person name="Peeters S.H."/>
            <person name="Heuer A."/>
            <person name="Rast P."/>
            <person name="Oberbeckmann S."/>
            <person name="Bunk B."/>
            <person name="Jeske O."/>
            <person name="Meyerdierks A."/>
            <person name="Storesund J.E."/>
            <person name="Kallscheuer N."/>
            <person name="Luecker S."/>
            <person name="Lage O.M."/>
            <person name="Pohl T."/>
            <person name="Merkel B.J."/>
            <person name="Hornburger P."/>
            <person name="Mueller R.-W."/>
            <person name="Bruemmer F."/>
            <person name="Labrenz M."/>
            <person name="Spormann A.M."/>
            <person name="Op den Camp H."/>
            <person name="Overmann J."/>
            <person name="Amann R."/>
            <person name="Jetten M.S.M."/>
            <person name="Mascher T."/>
            <person name="Medema M.H."/>
            <person name="Devos D.P."/>
            <person name="Kaster A.-K."/>
            <person name="Ovreas L."/>
            <person name="Rohde M."/>
            <person name="Galperin M.Y."/>
            <person name="Jogler C."/>
        </authorList>
    </citation>
    <scope>NUCLEOTIDE SEQUENCE [LARGE SCALE GENOMIC DNA]</scope>
    <source>
        <strain evidence="8 9">FF011L</strain>
    </source>
</reference>
<dbReference type="AlphaFoldDB" id="A0A517MG33"/>
<name>A0A517MG33_9BACT</name>
<feature type="domain" description="DUF1588" evidence="4">
    <location>
        <begin position="683"/>
        <end position="781"/>
    </location>
</feature>
<dbReference type="InterPro" id="IPR011429">
    <property type="entry name" value="Cyt_c_Planctomycete-type"/>
</dbReference>
<evidence type="ECO:0000313" key="9">
    <source>
        <dbReference type="Proteomes" id="UP000320672"/>
    </source>
</evidence>
<evidence type="ECO:0000256" key="1">
    <source>
        <dbReference type="SAM" id="SignalP"/>
    </source>
</evidence>